<feature type="transmembrane region" description="Helical" evidence="6">
    <location>
        <begin position="50"/>
        <end position="70"/>
    </location>
</feature>
<evidence type="ECO:0000256" key="1">
    <source>
        <dbReference type="ARBA" id="ARBA00004141"/>
    </source>
</evidence>
<dbReference type="EMBL" id="MU150240">
    <property type="protein sequence ID" value="KAF9466820.1"/>
    <property type="molecule type" value="Genomic_DNA"/>
</dbReference>
<feature type="transmembrane region" description="Helical" evidence="6">
    <location>
        <begin position="82"/>
        <end position="101"/>
    </location>
</feature>
<dbReference type="GO" id="GO:0022857">
    <property type="term" value="F:transmembrane transporter activity"/>
    <property type="evidence" value="ECO:0007669"/>
    <property type="project" value="InterPro"/>
</dbReference>
<dbReference type="PANTHER" id="PTHR23510:SF64">
    <property type="entry name" value="INNER MEMBRANE TRANSPORT PROTEIN YAJR"/>
    <property type="match status" value="1"/>
</dbReference>
<accession>A0A9P5YFR0</accession>
<feature type="transmembrane region" description="Helical" evidence="6">
    <location>
        <begin position="284"/>
        <end position="304"/>
    </location>
</feature>
<dbReference type="Proteomes" id="UP000807353">
    <property type="component" value="Unassembled WGS sequence"/>
</dbReference>
<dbReference type="SUPFAM" id="SSF103473">
    <property type="entry name" value="MFS general substrate transporter"/>
    <property type="match status" value="1"/>
</dbReference>
<feature type="transmembrane region" description="Helical" evidence="6">
    <location>
        <begin position="355"/>
        <end position="374"/>
    </location>
</feature>
<evidence type="ECO:0000256" key="5">
    <source>
        <dbReference type="SAM" id="MobiDB-lite"/>
    </source>
</evidence>
<feature type="region of interest" description="Disordered" evidence="5">
    <location>
        <begin position="17"/>
        <end position="37"/>
    </location>
</feature>
<evidence type="ECO:0000256" key="2">
    <source>
        <dbReference type="ARBA" id="ARBA00022692"/>
    </source>
</evidence>
<keyword evidence="8" id="KW-1185">Reference proteome</keyword>
<reference evidence="7" key="1">
    <citation type="submission" date="2020-11" db="EMBL/GenBank/DDBJ databases">
        <authorList>
            <consortium name="DOE Joint Genome Institute"/>
            <person name="Ahrendt S."/>
            <person name="Riley R."/>
            <person name="Andreopoulos W."/>
            <person name="Labutti K."/>
            <person name="Pangilinan J."/>
            <person name="Ruiz-Duenas F.J."/>
            <person name="Barrasa J.M."/>
            <person name="Sanchez-Garcia M."/>
            <person name="Camarero S."/>
            <person name="Miyauchi S."/>
            <person name="Serrano A."/>
            <person name="Linde D."/>
            <person name="Babiker R."/>
            <person name="Drula E."/>
            <person name="Ayuso-Fernandez I."/>
            <person name="Pacheco R."/>
            <person name="Padilla G."/>
            <person name="Ferreira P."/>
            <person name="Barriuso J."/>
            <person name="Kellner H."/>
            <person name="Castanera R."/>
            <person name="Alfaro M."/>
            <person name="Ramirez L."/>
            <person name="Pisabarro A.G."/>
            <person name="Kuo A."/>
            <person name="Tritt A."/>
            <person name="Lipzen A."/>
            <person name="He G."/>
            <person name="Yan M."/>
            <person name="Ng V."/>
            <person name="Cullen D."/>
            <person name="Martin F."/>
            <person name="Rosso M.-N."/>
            <person name="Henrissat B."/>
            <person name="Hibbett D."/>
            <person name="Martinez A.T."/>
            <person name="Grigoriev I.V."/>
        </authorList>
    </citation>
    <scope>NUCLEOTIDE SEQUENCE</scope>
    <source>
        <strain evidence="7">CBS 247.69</strain>
    </source>
</reference>
<feature type="transmembrane region" description="Helical" evidence="6">
    <location>
        <begin position="448"/>
        <end position="467"/>
    </location>
</feature>
<dbReference type="PANTHER" id="PTHR23510">
    <property type="entry name" value="INNER MEMBRANE TRANSPORT PROTEIN YAJR"/>
    <property type="match status" value="1"/>
</dbReference>
<organism evidence="7 8">
    <name type="scientific">Collybia nuda</name>
    <dbReference type="NCBI Taxonomy" id="64659"/>
    <lineage>
        <taxon>Eukaryota</taxon>
        <taxon>Fungi</taxon>
        <taxon>Dikarya</taxon>
        <taxon>Basidiomycota</taxon>
        <taxon>Agaricomycotina</taxon>
        <taxon>Agaricomycetes</taxon>
        <taxon>Agaricomycetidae</taxon>
        <taxon>Agaricales</taxon>
        <taxon>Tricholomatineae</taxon>
        <taxon>Clitocybaceae</taxon>
        <taxon>Collybia</taxon>
    </lineage>
</organism>
<keyword evidence="2 6" id="KW-0812">Transmembrane</keyword>
<comment type="subcellular location">
    <subcellularLocation>
        <location evidence="1">Membrane</location>
        <topology evidence="1">Multi-pass membrane protein</topology>
    </subcellularLocation>
</comment>
<dbReference type="AlphaFoldDB" id="A0A9P5YFR0"/>
<evidence type="ECO:0000313" key="8">
    <source>
        <dbReference type="Proteomes" id="UP000807353"/>
    </source>
</evidence>
<dbReference type="InterPro" id="IPR036259">
    <property type="entry name" value="MFS_trans_sf"/>
</dbReference>
<dbReference type="InterPro" id="IPR051068">
    <property type="entry name" value="MFS_Domain-Containing_Protein"/>
</dbReference>
<proteinExistence type="predicted"/>
<gene>
    <name evidence="7" type="ORF">BDZ94DRAFT_1280743</name>
</gene>
<comment type="caution">
    <text evidence="7">The sequence shown here is derived from an EMBL/GenBank/DDBJ whole genome shotgun (WGS) entry which is preliminary data.</text>
</comment>
<sequence length="475" mass="51828">MLYRAAGEILSTQGVLRQRTTTDATNPTNDHESNTTEVDPELKLPKLSSLVIVISANLLLQISFFIIVSSSNEYAIHLGGNSTFSGVVIGIPTVFSGLALLPLTKLDKGGYKIPLHLSCGASILGHILYSSAYRADFLYLILIGRIVSGFAFSFWMYCKRYCSDPRIVGVRRRTTLASWLVIGQGLGMSLGPFAGGLLYKIGFDNPVFNGFTSPGWIMAAIWSVFWVCVIIWYEDIPKDQRAFEPLSISPASQSLSSEKDSTAGVSPPPPPPAPAKYRMTYAQWGVVVCMCWFAMTCFFILGAWESNLPVFGADTPKFHWSPFAAGNFIALGGITTFPFLILNLFLAKRTQDRKILAMGSGLGLSALLVFLSLLRSGKLNYGSVFMCWWAVALGFNLASTVTMALLSKQLPPSWNGRTSLAIQYSNYTGRVTGAIWGGSGIRVGMMNYVGLEIALVGIGATLFIVFWRDLKTKKG</sequence>
<feature type="transmembrane region" description="Helical" evidence="6">
    <location>
        <begin position="179"/>
        <end position="201"/>
    </location>
</feature>
<evidence type="ECO:0000313" key="7">
    <source>
        <dbReference type="EMBL" id="KAF9466820.1"/>
    </source>
</evidence>
<evidence type="ECO:0000256" key="6">
    <source>
        <dbReference type="SAM" id="Phobius"/>
    </source>
</evidence>
<keyword evidence="4 6" id="KW-0472">Membrane</keyword>
<evidence type="ECO:0000256" key="3">
    <source>
        <dbReference type="ARBA" id="ARBA00022989"/>
    </source>
</evidence>
<feature type="transmembrane region" description="Helical" evidence="6">
    <location>
        <begin position="324"/>
        <end position="346"/>
    </location>
</feature>
<dbReference type="InterPro" id="IPR011701">
    <property type="entry name" value="MFS"/>
</dbReference>
<feature type="compositionally biased region" description="Polar residues" evidence="5">
    <location>
        <begin position="17"/>
        <end position="28"/>
    </location>
</feature>
<feature type="transmembrane region" description="Helical" evidence="6">
    <location>
        <begin position="213"/>
        <end position="233"/>
    </location>
</feature>
<dbReference type="OrthoDB" id="2015447at2759"/>
<protein>
    <submittedName>
        <fullName evidence="7">Major facilitator superfamily domain-containing protein</fullName>
    </submittedName>
</protein>
<dbReference type="GO" id="GO:0016020">
    <property type="term" value="C:membrane"/>
    <property type="evidence" value="ECO:0007669"/>
    <property type="project" value="UniProtKB-SubCell"/>
</dbReference>
<feature type="transmembrane region" description="Helical" evidence="6">
    <location>
        <begin position="386"/>
        <end position="407"/>
    </location>
</feature>
<dbReference type="Pfam" id="PF07690">
    <property type="entry name" value="MFS_1"/>
    <property type="match status" value="1"/>
</dbReference>
<dbReference type="Gene3D" id="1.20.1250.20">
    <property type="entry name" value="MFS general substrate transporter like domains"/>
    <property type="match status" value="1"/>
</dbReference>
<keyword evidence="3 6" id="KW-1133">Transmembrane helix</keyword>
<evidence type="ECO:0000256" key="4">
    <source>
        <dbReference type="ARBA" id="ARBA00023136"/>
    </source>
</evidence>
<feature type="transmembrane region" description="Helical" evidence="6">
    <location>
        <begin position="137"/>
        <end position="158"/>
    </location>
</feature>
<name>A0A9P5YFR0_9AGAR</name>